<evidence type="ECO:0000313" key="1">
    <source>
        <dbReference type="EMBL" id="CAD8484771.1"/>
    </source>
</evidence>
<protein>
    <recommendedName>
        <fullName evidence="3">Endonuclease/exonuclease/phosphatase domain-containing protein</fullName>
    </recommendedName>
</protein>
<accession>A0A6T7QCM0</accession>
<gene>
    <name evidence="1" type="ORF">HPHI1048_LOCUS10831</name>
    <name evidence="2" type="ORF">HPHI1048_LOCUS10833</name>
</gene>
<name>A0A6T7QCM0_9CRYP</name>
<dbReference type="EMBL" id="HBEO01015905">
    <property type="protein sequence ID" value="CAD8484775.1"/>
    <property type="molecule type" value="Transcribed_RNA"/>
</dbReference>
<proteinExistence type="predicted"/>
<evidence type="ECO:0000313" key="2">
    <source>
        <dbReference type="EMBL" id="CAD8484775.1"/>
    </source>
</evidence>
<evidence type="ECO:0008006" key="3">
    <source>
        <dbReference type="Google" id="ProtNLM"/>
    </source>
</evidence>
<sequence>MTSHVGSEEVAVTDMSPSHRHQECEMKTWLAATWNIAAVNNNPFEYWVTHNDPAYNKMMIDVQDFIDEPGNRDCPIHEVFTDEMFNQLVENLTIMKCSGLDKLKDTWVAEYRSRKIISGFLKDRSIGSKRLISMPDRVTNTIHAADGTIFYRPTAINCYDGNFENKAAWWNLWQSFIFETQILVHNAKKRAEGCPCLVFQMLEPILKCKYPAITEEEEMICIPLQTLCLAIFDAIIIHMLDTVALHKWQVLRKSLSEALYKGKERQIIEILSRTYKDAAFVFLQEVAASFVKKVETGSLFEDFIVFKPAKMDGKRDQNSIIMVKRELFELNSARDVTSEILAAVEGWQCSDGDLVAYTIQSRDLCKYLLVSFHGDTNGLATLPVVRAVHAVASNTYSDHALVFGLDANTYREHSATYQGVSHFYDVIASMGMASCWGTPPNPVNPTTCNARTYLQPQLNKAIGQKDKIAKADKNLKDWIVFYQSQLKAEPATKDNTGSGKYVEEMVFPTLDFPSDHAVVASKLCIPVRKNGTS</sequence>
<organism evidence="1">
    <name type="scientific">Hanusia phi</name>
    <dbReference type="NCBI Taxonomy" id="3032"/>
    <lineage>
        <taxon>Eukaryota</taxon>
        <taxon>Cryptophyceae</taxon>
        <taxon>Pyrenomonadales</taxon>
        <taxon>Geminigeraceae</taxon>
        <taxon>Hanusia</taxon>
    </lineage>
</organism>
<reference evidence="1" key="1">
    <citation type="submission" date="2021-01" db="EMBL/GenBank/DDBJ databases">
        <authorList>
            <person name="Corre E."/>
            <person name="Pelletier E."/>
            <person name="Niang G."/>
            <person name="Scheremetjew M."/>
            <person name="Finn R."/>
            <person name="Kale V."/>
            <person name="Holt S."/>
            <person name="Cochrane G."/>
            <person name="Meng A."/>
            <person name="Brown T."/>
            <person name="Cohen L."/>
        </authorList>
    </citation>
    <scope>NUCLEOTIDE SEQUENCE</scope>
    <source>
        <strain evidence="1">CCMP325</strain>
    </source>
</reference>
<dbReference type="AlphaFoldDB" id="A0A6T7QCM0"/>
<dbReference type="EMBL" id="HBEO01015903">
    <property type="protein sequence ID" value="CAD8484771.1"/>
    <property type="molecule type" value="Transcribed_RNA"/>
</dbReference>